<dbReference type="SUPFAM" id="SSF53335">
    <property type="entry name" value="S-adenosyl-L-methionine-dependent methyltransferases"/>
    <property type="match status" value="1"/>
</dbReference>
<dbReference type="Gene3D" id="3.40.50.150">
    <property type="entry name" value="Vaccinia Virus protein VP39"/>
    <property type="match status" value="1"/>
</dbReference>
<organism evidence="1 2">
    <name type="scientific">Rhodanobacter ginsengisoli</name>
    <dbReference type="NCBI Taxonomy" id="418646"/>
    <lineage>
        <taxon>Bacteria</taxon>
        <taxon>Pseudomonadati</taxon>
        <taxon>Pseudomonadota</taxon>
        <taxon>Gammaproteobacteria</taxon>
        <taxon>Lysobacterales</taxon>
        <taxon>Rhodanobacteraceae</taxon>
        <taxon>Rhodanobacter</taxon>
    </lineage>
</organism>
<reference evidence="2" key="1">
    <citation type="journal article" date="2019" name="Int. J. Syst. Evol. Microbiol.">
        <title>The Global Catalogue of Microorganisms (GCM) 10K type strain sequencing project: providing services to taxonomists for standard genome sequencing and annotation.</title>
        <authorList>
            <consortium name="The Broad Institute Genomics Platform"/>
            <consortium name="The Broad Institute Genome Sequencing Center for Infectious Disease"/>
            <person name="Wu L."/>
            <person name="Ma J."/>
        </authorList>
    </citation>
    <scope>NUCLEOTIDE SEQUENCE [LARGE SCALE GENOMIC DNA]</scope>
    <source>
        <strain evidence="2">CGMCC 1.16619</strain>
    </source>
</reference>
<dbReference type="InterPro" id="IPR029063">
    <property type="entry name" value="SAM-dependent_MTases_sf"/>
</dbReference>
<dbReference type="Proteomes" id="UP001596114">
    <property type="component" value="Unassembled WGS sequence"/>
</dbReference>
<dbReference type="CDD" id="cd02440">
    <property type="entry name" value="AdoMet_MTases"/>
    <property type="match status" value="1"/>
</dbReference>
<dbReference type="EC" id="2.1.1.222" evidence="1"/>
<dbReference type="GO" id="GO:0032259">
    <property type="term" value="P:methylation"/>
    <property type="evidence" value="ECO:0007669"/>
    <property type="project" value="UniProtKB-KW"/>
</dbReference>
<evidence type="ECO:0000313" key="1">
    <source>
        <dbReference type="EMBL" id="MFC5527002.1"/>
    </source>
</evidence>
<keyword evidence="1" id="KW-0489">Methyltransferase</keyword>
<comment type="caution">
    <text evidence="1">The sequence shown here is derived from an EMBL/GenBank/DDBJ whole genome shotgun (WGS) entry which is preliminary data.</text>
</comment>
<keyword evidence="1" id="KW-0808">Transferase</keyword>
<accession>A0ABW0QS49</accession>
<gene>
    <name evidence="1" type="ORF">ACFPPA_14780</name>
</gene>
<protein>
    <submittedName>
        <fullName evidence="1">Class I SAM-dependent methyltransferase</fullName>
        <ecNumber evidence="1">2.1.1.222</ecNumber>
        <ecNumber evidence="1">2.1.1.64</ecNumber>
    </submittedName>
</protein>
<evidence type="ECO:0000313" key="2">
    <source>
        <dbReference type="Proteomes" id="UP001596114"/>
    </source>
</evidence>
<proteinExistence type="predicted"/>
<dbReference type="GO" id="GO:0061542">
    <property type="term" value="F:3-demethylubiquinol 3-O-methyltransferase activity"/>
    <property type="evidence" value="ECO:0007669"/>
    <property type="project" value="UniProtKB-EC"/>
</dbReference>
<name>A0ABW0QS49_9GAMM</name>
<dbReference type="EC" id="2.1.1.64" evidence="1"/>
<dbReference type="EMBL" id="JBHSNF010000003">
    <property type="protein sequence ID" value="MFC5527002.1"/>
    <property type="molecule type" value="Genomic_DNA"/>
</dbReference>
<dbReference type="Pfam" id="PF13489">
    <property type="entry name" value="Methyltransf_23"/>
    <property type="match status" value="1"/>
</dbReference>
<dbReference type="RefSeq" id="WP_377321240.1">
    <property type="nucleotide sequence ID" value="NZ_JBHSNF010000003.1"/>
</dbReference>
<dbReference type="GO" id="GO:0102208">
    <property type="term" value="F:2-polyprenyl-6-hydroxyphenol methylase activity"/>
    <property type="evidence" value="ECO:0007669"/>
    <property type="project" value="UniProtKB-EC"/>
</dbReference>
<keyword evidence="2" id="KW-1185">Reference proteome</keyword>
<sequence length="207" mass="23554">MKEINETPYVGLNDAAPLTKWLASARTNRVVPFLKGDMLELGCGAATILDSSEVRKAISSYTGVEALESSISELRTRYPDHSFYSFDLDTITWPLEEKYDCVLALAVIEHLWNLKAIFLNLRRILIDDGLVIITTPTPYGNHVILRALAFIGLVRKDVIDDHVTIFNKKLFMHACIEFGFKIERYQKFQFGGNQLVVLRKLPHPDEQ</sequence>